<sequence length="599" mass="70473">MFARLLLYGICVYPWLSSEISASTHNMSYMRSILKVLADGQETWTNTPIFRGRHVNQDELADLIRWLQLDLKVATYLFTTSQLPKETDLLAYQVSNTSVLTLLFCRSSEELIWYHLDKRMWHLRRSRLIISLPAERSGSYKALLTMFQKIWHLQFLNVLVVHKEKIYGYTPYPKVNYFEIKLEGNKRLFPGTSSNYQGYTVSTPVENDLPRVFFVRDHQTNERYIRGFAYRLFVEFLRQHNATLHVTNAERDHSPTSSVNMSWILQLIEKKEVEISVHAYFDWEMGDSSYPLLITANCLIVPVRNEIPRYMYLYRPFHWHSWLLLLVALIYISGILFGFSGRRSISQSFLQSLCHLLFIGNSTRVYQPSWRYFFVIMQLALLGFMVTNWYGNELGSFLTTLLVDEQVDNMEQVVEKQQKILVKKYEVSTLLRHVIPPLIEHVARLVVGVNASEQVTALLSFNRSYAYPFTLERWEFLKMQQQYAVKPIFRFSGACLGSPMVGYPMRMDSHFESPLKYFIMRIQAMGLIQHWLISDFNDALKAGYVHFINNDLPVKALDMDSMRLAWLVLLFGWLMAIFCFICERRLQRERFACFLQIQD</sequence>
<evidence type="ECO:0000256" key="5">
    <source>
        <dbReference type="ARBA" id="ARBA00023136"/>
    </source>
</evidence>
<dbReference type="GO" id="GO:0005886">
    <property type="term" value="C:plasma membrane"/>
    <property type="evidence" value="ECO:0007669"/>
    <property type="project" value="UniProtKB-SubCell"/>
</dbReference>
<evidence type="ECO:0000256" key="3">
    <source>
        <dbReference type="ARBA" id="ARBA00022692"/>
    </source>
</evidence>
<evidence type="ECO:0000256" key="2">
    <source>
        <dbReference type="ARBA" id="ARBA00022475"/>
    </source>
</evidence>
<dbReference type="OMA" id="QHWVVSD"/>
<evidence type="ECO:0000256" key="7">
    <source>
        <dbReference type="ARBA" id="ARBA00023180"/>
    </source>
</evidence>
<keyword evidence="7" id="KW-0325">Glycoprotein</keyword>
<evidence type="ECO:0000256" key="4">
    <source>
        <dbReference type="ARBA" id="ARBA00022989"/>
    </source>
</evidence>
<gene>
    <name evidence="10" type="primary">Dwil\GK19417</name>
    <name evidence="10" type="ORF">Dwil_GK19417</name>
</gene>
<reference evidence="10 11" key="1">
    <citation type="journal article" date="2007" name="Nature">
        <title>Evolution of genes and genomes on the Drosophila phylogeny.</title>
        <authorList>
            <consortium name="Drosophila 12 Genomes Consortium"/>
            <person name="Clark A.G."/>
            <person name="Eisen M.B."/>
            <person name="Smith D.R."/>
            <person name="Bergman C.M."/>
            <person name="Oliver B."/>
            <person name="Markow T.A."/>
            <person name="Kaufman T.C."/>
            <person name="Kellis M."/>
            <person name="Gelbart W."/>
            <person name="Iyer V.N."/>
            <person name="Pollard D.A."/>
            <person name="Sackton T.B."/>
            <person name="Larracuente A.M."/>
            <person name="Singh N.D."/>
            <person name="Abad J.P."/>
            <person name="Abt D.N."/>
            <person name="Adryan B."/>
            <person name="Aguade M."/>
            <person name="Akashi H."/>
            <person name="Anderson W.W."/>
            <person name="Aquadro C.F."/>
            <person name="Ardell D.H."/>
            <person name="Arguello R."/>
            <person name="Artieri C.G."/>
            <person name="Barbash D.A."/>
            <person name="Barker D."/>
            <person name="Barsanti P."/>
            <person name="Batterham P."/>
            <person name="Batzoglou S."/>
            <person name="Begun D."/>
            <person name="Bhutkar A."/>
            <person name="Blanco E."/>
            <person name="Bosak S.A."/>
            <person name="Bradley R.K."/>
            <person name="Brand A.D."/>
            <person name="Brent M.R."/>
            <person name="Brooks A.N."/>
            <person name="Brown R.H."/>
            <person name="Butlin R.K."/>
            <person name="Caggese C."/>
            <person name="Calvi B.R."/>
            <person name="Bernardo de Carvalho A."/>
            <person name="Caspi A."/>
            <person name="Castrezana S."/>
            <person name="Celniker S.E."/>
            <person name="Chang J.L."/>
            <person name="Chapple C."/>
            <person name="Chatterji S."/>
            <person name="Chinwalla A."/>
            <person name="Civetta A."/>
            <person name="Clifton S.W."/>
            <person name="Comeron J.M."/>
            <person name="Costello J.C."/>
            <person name="Coyne J.A."/>
            <person name="Daub J."/>
            <person name="David R.G."/>
            <person name="Delcher A.L."/>
            <person name="Delehaunty K."/>
            <person name="Do C.B."/>
            <person name="Ebling H."/>
            <person name="Edwards K."/>
            <person name="Eickbush T."/>
            <person name="Evans J.D."/>
            <person name="Filipski A."/>
            <person name="Findeiss S."/>
            <person name="Freyhult E."/>
            <person name="Fulton L."/>
            <person name="Fulton R."/>
            <person name="Garcia A.C."/>
            <person name="Gardiner A."/>
            <person name="Garfield D.A."/>
            <person name="Garvin B.E."/>
            <person name="Gibson G."/>
            <person name="Gilbert D."/>
            <person name="Gnerre S."/>
            <person name="Godfrey J."/>
            <person name="Good R."/>
            <person name="Gotea V."/>
            <person name="Gravely B."/>
            <person name="Greenberg A.J."/>
            <person name="Griffiths-Jones S."/>
            <person name="Gross S."/>
            <person name="Guigo R."/>
            <person name="Gustafson E.A."/>
            <person name="Haerty W."/>
            <person name="Hahn M.W."/>
            <person name="Halligan D.L."/>
            <person name="Halpern A.L."/>
            <person name="Halter G.M."/>
            <person name="Han M.V."/>
            <person name="Heger A."/>
            <person name="Hillier L."/>
            <person name="Hinrichs A.S."/>
            <person name="Holmes I."/>
            <person name="Hoskins R.A."/>
            <person name="Hubisz M.J."/>
            <person name="Hultmark D."/>
            <person name="Huntley M.A."/>
            <person name="Jaffe D.B."/>
            <person name="Jagadeeshan S."/>
            <person name="Jeck W.R."/>
            <person name="Johnson J."/>
            <person name="Jones C.D."/>
            <person name="Jordan W.C."/>
            <person name="Karpen G.H."/>
            <person name="Kataoka E."/>
            <person name="Keightley P.D."/>
            <person name="Kheradpour P."/>
            <person name="Kirkness E.F."/>
            <person name="Koerich L.B."/>
            <person name="Kristiansen K."/>
            <person name="Kudrna D."/>
            <person name="Kulathinal R.J."/>
            <person name="Kumar S."/>
            <person name="Kwok R."/>
            <person name="Lander E."/>
            <person name="Langley C.H."/>
            <person name="Lapoint R."/>
            <person name="Lazzaro B.P."/>
            <person name="Lee S.J."/>
            <person name="Levesque L."/>
            <person name="Li R."/>
            <person name="Lin C.F."/>
            <person name="Lin M.F."/>
            <person name="Lindblad-Toh K."/>
            <person name="Llopart A."/>
            <person name="Long M."/>
            <person name="Low L."/>
            <person name="Lozovsky E."/>
            <person name="Lu J."/>
            <person name="Luo M."/>
            <person name="Machado C.A."/>
            <person name="Makalowski W."/>
            <person name="Marzo M."/>
            <person name="Matsuda M."/>
            <person name="Matzkin L."/>
            <person name="McAllister B."/>
            <person name="McBride C.S."/>
            <person name="McKernan B."/>
            <person name="McKernan K."/>
            <person name="Mendez-Lago M."/>
            <person name="Minx P."/>
            <person name="Mollenhauer M.U."/>
            <person name="Montooth K."/>
            <person name="Mount S.M."/>
            <person name="Mu X."/>
            <person name="Myers E."/>
            <person name="Negre B."/>
            <person name="Newfeld S."/>
            <person name="Nielsen R."/>
            <person name="Noor M.A."/>
            <person name="O'Grady P."/>
            <person name="Pachter L."/>
            <person name="Papaceit M."/>
            <person name="Parisi M.J."/>
            <person name="Parisi M."/>
            <person name="Parts L."/>
            <person name="Pedersen J.S."/>
            <person name="Pesole G."/>
            <person name="Phillippy A.M."/>
            <person name="Ponting C.P."/>
            <person name="Pop M."/>
            <person name="Porcelli D."/>
            <person name="Powell J.R."/>
            <person name="Prohaska S."/>
            <person name="Pruitt K."/>
            <person name="Puig M."/>
            <person name="Quesneville H."/>
            <person name="Ram K.R."/>
            <person name="Rand D."/>
            <person name="Rasmussen M.D."/>
            <person name="Reed L.K."/>
            <person name="Reenan R."/>
            <person name="Reily A."/>
            <person name="Remington K.A."/>
            <person name="Rieger T.T."/>
            <person name="Ritchie M.G."/>
            <person name="Robin C."/>
            <person name="Rogers Y.H."/>
            <person name="Rohde C."/>
            <person name="Rozas J."/>
            <person name="Rubenfield M.J."/>
            <person name="Ruiz A."/>
            <person name="Russo S."/>
            <person name="Salzberg S.L."/>
            <person name="Sanchez-Gracia A."/>
            <person name="Saranga D.J."/>
            <person name="Sato H."/>
            <person name="Schaeffer S.W."/>
            <person name="Schatz M.C."/>
            <person name="Schlenke T."/>
            <person name="Schwartz R."/>
            <person name="Segarra C."/>
            <person name="Singh R.S."/>
            <person name="Sirot L."/>
            <person name="Sirota M."/>
            <person name="Sisneros N.B."/>
            <person name="Smith C.D."/>
            <person name="Smith T.F."/>
            <person name="Spieth J."/>
            <person name="Stage D.E."/>
            <person name="Stark A."/>
            <person name="Stephan W."/>
            <person name="Strausberg R.L."/>
            <person name="Strempel S."/>
            <person name="Sturgill D."/>
            <person name="Sutton G."/>
            <person name="Sutton G.G."/>
            <person name="Tao W."/>
            <person name="Teichmann S."/>
            <person name="Tobari Y.N."/>
            <person name="Tomimura Y."/>
            <person name="Tsolas J.M."/>
            <person name="Valente V.L."/>
            <person name="Venter E."/>
            <person name="Venter J.C."/>
            <person name="Vicario S."/>
            <person name="Vieira F.G."/>
            <person name="Vilella A.J."/>
            <person name="Villasante A."/>
            <person name="Walenz B."/>
            <person name="Wang J."/>
            <person name="Wasserman M."/>
            <person name="Watts T."/>
            <person name="Wilson D."/>
            <person name="Wilson R.K."/>
            <person name="Wing R.A."/>
            <person name="Wolfner M.F."/>
            <person name="Wong A."/>
            <person name="Wong G.K."/>
            <person name="Wu C.I."/>
            <person name="Wu G."/>
            <person name="Yamamoto D."/>
            <person name="Yang H.P."/>
            <person name="Yang S.P."/>
            <person name="Yorke J.A."/>
            <person name="Yoshida K."/>
            <person name="Zdobnov E."/>
            <person name="Zhang P."/>
            <person name="Zhang Y."/>
            <person name="Zimin A.V."/>
            <person name="Baldwin J."/>
            <person name="Abdouelleil A."/>
            <person name="Abdulkadir J."/>
            <person name="Abebe A."/>
            <person name="Abera B."/>
            <person name="Abreu J."/>
            <person name="Acer S.C."/>
            <person name="Aftuck L."/>
            <person name="Alexander A."/>
            <person name="An P."/>
            <person name="Anderson E."/>
            <person name="Anderson S."/>
            <person name="Arachi H."/>
            <person name="Azer M."/>
            <person name="Bachantsang P."/>
            <person name="Barry A."/>
            <person name="Bayul T."/>
            <person name="Berlin A."/>
            <person name="Bessette D."/>
            <person name="Bloom T."/>
            <person name="Blye J."/>
            <person name="Boguslavskiy L."/>
            <person name="Bonnet C."/>
            <person name="Boukhgalter B."/>
            <person name="Bourzgui I."/>
            <person name="Brown A."/>
            <person name="Cahill P."/>
            <person name="Channer S."/>
            <person name="Cheshatsang Y."/>
            <person name="Chuda L."/>
            <person name="Citroen M."/>
            <person name="Collymore A."/>
            <person name="Cooke P."/>
            <person name="Costello M."/>
            <person name="D'Aco K."/>
            <person name="Daza R."/>
            <person name="De Haan G."/>
            <person name="DeGray S."/>
            <person name="DeMaso C."/>
            <person name="Dhargay N."/>
            <person name="Dooley K."/>
            <person name="Dooley E."/>
            <person name="Doricent M."/>
            <person name="Dorje P."/>
            <person name="Dorjee K."/>
            <person name="Dupes A."/>
            <person name="Elong R."/>
            <person name="Falk J."/>
            <person name="Farina A."/>
            <person name="Faro S."/>
            <person name="Ferguson D."/>
            <person name="Fisher S."/>
            <person name="Foley C.D."/>
            <person name="Franke A."/>
            <person name="Friedrich D."/>
            <person name="Gadbois L."/>
            <person name="Gearin G."/>
            <person name="Gearin C.R."/>
            <person name="Giannoukos G."/>
            <person name="Goode T."/>
            <person name="Graham J."/>
            <person name="Grandbois E."/>
            <person name="Grewal S."/>
            <person name="Gyaltsen K."/>
            <person name="Hafez N."/>
            <person name="Hagos B."/>
            <person name="Hall J."/>
            <person name="Henson C."/>
            <person name="Hollinger A."/>
            <person name="Honan T."/>
            <person name="Huard M.D."/>
            <person name="Hughes L."/>
            <person name="Hurhula B."/>
            <person name="Husby M.E."/>
            <person name="Kamat A."/>
            <person name="Kanga B."/>
            <person name="Kashin S."/>
            <person name="Khazanovich D."/>
            <person name="Kisner P."/>
            <person name="Lance K."/>
            <person name="Lara M."/>
            <person name="Lee W."/>
            <person name="Lennon N."/>
            <person name="Letendre F."/>
            <person name="LeVine R."/>
            <person name="Lipovsky A."/>
            <person name="Liu X."/>
            <person name="Liu J."/>
            <person name="Liu S."/>
            <person name="Lokyitsang T."/>
            <person name="Lokyitsang Y."/>
            <person name="Lubonja R."/>
            <person name="Lui A."/>
            <person name="MacDonald P."/>
            <person name="Magnisalis V."/>
            <person name="Maru K."/>
            <person name="Matthews C."/>
            <person name="McCusker W."/>
            <person name="McDonough S."/>
            <person name="Mehta T."/>
            <person name="Meldrim J."/>
            <person name="Meneus L."/>
            <person name="Mihai O."/>
            <person name="Mihalev A."/>
            <person name="Mihova T."/>
            <person name="Mittelman R."/>
            <person name="Mlenga V."/>
            <person name="Montmayeur A."/>
            <person name="Mulrain L."/>
            <person name="Navidi A."/>
            <person name="Naylor J."/>
            <person name="Negash T."/>
            <person name="Nguyen T."/>
            <person name="Nguyen N."/>
            <person name="Nicol R."/>
            <person name="Norbu C."/>
            <person name="Norbu N."/>
            <person name="Novod N."/>
            <person name="O'Neill B."/>
            <person name="Osman S."/>
            <person name="Markiewicz E."/>
            <person name="Oyono O.L."/>
            <person name="Patti C."/>
            <person name="Phunkhang P."/>
            <person name="Pierre F."/>
            <person name="Priest M."/>
            <person name="Raghuraman S."/>
            <person name="Rege F."/>
            <person name="Reyes R."/>
            <person name="Rise C."/>
            <person name="Rogov P."/>
            <person name="Ross K."/>
            <person name="Ryan E."/>
            <person name="Settipalli S."/>
            <person name="Shea T."/>
            <person name="Sherpa N."/>
            <person name="Shi L."/>
            <person name="Shih D."/>
            <person name="Sparrow T."/>
            <person name="Spaulding J."/>
            <person name="Stalker J."/>
            <person name="Stange-Thomann N."/>
            <person name="Stavropoulos S."/>
            <person name="Stone C."/>
            <person name="Strader C."/>
            <person name="Tesfaye S."/>
            <person name="Thomson T."/>
            <person name="Thoulutsang Y."/>
            <person name="Thoulutsang D."/>
            <person name="Topham K."/>
            <person name="Topping I."/>
            <person name="Tsamla T."/>
            <person name="Vassiliev H."/>
            <person name="Vo A."/>
            <person name="Wangchuk T."/>
            <person name="Wangdi T."/>
            <person name="Weiand M."/>
            <person name="Wilkinson J."/>
            <person name="Wilson A."/>
            <person name="Yadav S."/>
            <person name="Young G."/>
            <person name="Yu Q."/>
            <person name="Zembek L."/>
            <person name="Zhong D."/>
            <person name="Zimmer A."/>
            <person name="Zwirko Z."/>
            <person name="Jaffe D.B."/>
            <person name="Alvarez P."/>
            <person name="Brockman W."/>
            <person name="Butler J."/>
            <person name="Chin C."/>
            <person name="Gnerre S."/>
            <person name="Grabherr M."/>
            <person name="Kleber M."/>
            <person name="Mauceli E."/>
            <person name="MacCallum I."/>
        </authorList>
    </citation>
    <scope>NUCLEOTIDE SEQUENCE [LARGE SCALE GENOMIC DNA]</scope>
    <source>
        <strain evidence="11">Tucson 14030-0811.24</strain>
    </source>
</reference>
<dbReference type="OrthoDB" id="8010639at2759"/>
<dbReference type="InterPro" id="IPR052192">
    <property type="entry name" value="Insect_Ionotropic_Sensory_Rcpt"/>
</dbReference>
<name>B4MRA5_DROWI</name>
<keyword evidence="4 8" id="KW-1133">Transmembrane helix</keyword>
<evidence type="ECO:0000256" key="8">
    <source>
        <dbReference type="SAM" id="Phobius"/>
    </source>
</evidence>
<protein>
    <submittedName>
        <fullName evidence="10">GK19417</fullName>
    </submittedName>
</protein>
<dbReference type="PhylomeDB" id="B4MRA5"/>
<feature type="signal peptide" evidence="9">
    <location>
        <begin position="1"/>
        <end position="22"/>
    </location>
</feature>
<dbReference type="PANTHER" id="PTHR42643">
    <property type="entry name" value="IONOTROPIC RECEPTOR 20A-RELATED"/>
    <property type="match status" value="1"/>
</dbReference>
<dbReference type="HOGENOM" id="CLU_028766_0_0_1"/>
<dbReference type="eggNOG" id="ENOG502TKVQ">
    <property type="taxonomic scope" value="Eukaryota"/>
</dbReference>
<evidence type="ECO:0000256" key="6">
    <source>
        <dbReference type="ARBA" id="ARBA00023170"/>
    </source>
</evidence>
<dbReference type="PANTHER" id="PTHR42643:SF41">
    <property type="entry name" value="IONOTROPIC RECEPTOR 20A-RELATED"/>
    <property type="match status" value="1"/>
</dbReference>
<keyword evidence="3 8" id="KW-0812">Transmembrane</keyword>
<dbReference type="AlphaFoldDB" id="B4MRA5"/>
<comment type="subcellular location">
    <subcellularLocation>
        <location evidence="1">Cell membrane</location>
        <topology evidence="1">Multi-pass membrane protein</topology>
    </subcellularLocation>
</comment>
<dbReference type="EMBL" id="CH963849">
    <property type="protein sequence ID" value="EDW74644.1"/>
    <property type="molecule type" value="Genomic_DNA"/>
</dbReference>
<keyword evidence="11" id="KW-1185">Reference proteome</keyword>
<evidence type="ECO:0000256" key="9">
    <source>
        <dbReference type="SAM" id="SignalP"/>
    </source>
</evidence>
<proteinExistence type="predicted"/>
<keyword evidence="2" id="KW-1003">Cell membrane</keyword>
<dbReference type="InParanoid" id="B4MRA5"/>
<keyword evidence="6" id="KW-0675">Receptor</keyword>
<evidence type="ECO:0000256" key="1">
    <source>
        <dbReference type="ARBA" id="ARBA00004651"/>
    </source>
</evidence>
<feature type="transmembrane region" description="Helical" evidence="8">
    <location>
        <begin position="319"/>
        <end position="339"/>
    </location>
</feature>
<feature type="transmembrane region" description="Helical" evidence="8">
    <location>
        <begin position="564"/>
        <end position="582"/>
    </location>
</feature>
<accession>B4MRA5</accession>
<feature type="transmembrane region" description="Helical" evidence="8">
    <location>
        <begin position="372"/>
        <end position="391"/>
    </location>
</feature>
<evidence type="ECO:0000313" key="11">
    <source>
        <dbReference type="Proteomes" id="UP000007798"/>
    </source>
</evidence>
<evidence type="ECO:0000313" key="10">
    <source>
        <dbReference type="EMBL" id="EDW74644.1"/>
    </source>
</evidence>
<feature type="chain" id="PRO_5002818417" evidence="9">
    <location>
        <begin position="23"/>
        <end position="599"/>
    </location>
</feature>
<keyword evidence="9" id="KW-0732">Signal</keyword>
<organism evidence="11">
    <name type="scientific">Drosophila willistoni</name>
    <name type="common">Fruit fly</name>
    <dbReference type="NCBI Taxonomy" id="7260"/>
    <lineage>
        <taxon>Eukaryota</taxon>
        <taxon>Metazoa</taxon>
        <taxon>Ecdysozoa</taxon>
        <taxon>Arthropoda</taxon>
        <taxon>Hexapoda</taxon>
        <taxon>Insecta</taxon>
        <taxon>Pterygota</taxon>
        <taxon>Neoptera</taxon>
        <taxon>Endopterygota</taxon>
        <taxon>Diptera</taxon>
        <taxon>Brachycera</taxon>
        <taxon>Muscomorpha</taxon>
        <taxon>Ephydroidea</taxon>
        <taxon>Drosophilidae</taxon>
        <taxon>Drosophila</taxon>
        <taxon>Sophophora</taxon>
    </lineage>
</organism>
<keyword evidence="5 8" id="KW-0472">Membrane</keyword>
<dbReference type="KEGG" id="dwi:6640101"/>
<dbReference type="FunCoup" id="B4MRA5">
    <property type="interactions" value="17"/>
</dbReference>
<dbReference type="Proteomes" id="UP000007798">
    <property type="component" value="Unassembled WGS sequence"/>
</dbReference>